<organism evidence="3 4">
    <name type="scientific">Flavisolibacter tropicus</name>
    <dbReference type="NCBI Taxonomy" id="1492898"/>
    <lineage>
        <taxon>Bacteria</taxon>
        <taxon>Pseudomonadati</taxon>
        <taxon>Bacteroidota</taxon>
        <taxon>Chitinophagia</taxon>
        <taxon>Chitinophagales</taxon>
        <taxon>Chitinophagaceae</taxon>
        <taxon>Flavisolibacter</taxon>
    </lineage>
</organism>
<keyword evidence="1" id="KW-0413">Isomerase</keyword>
<evidence type="ECO:0000313" key="3">
    <source>
        <dbReference type="EMBL" id="ANE49637.1"/>
    </source>
</evidence>
<dbReference type="PANTHER" id="PTHR43174">
    <property type="entry name" value="UDP-N-ACETYLGLUCOSAMINE 2-EPIMERASE"/>
    <property type="match status" value="1"/>
</dbReference>
<dbReference type="PATRIC" id="fig|1492898.3.peg.672"/>
<dbReference type="Gene3D" id="3.40.50.2000">
    <property type="entry name" value="Glycogen Phosphorylase B"/>
    <property type="match status" value="2"/>
</dbReference>
<protein>
    <submittedName>
        <fullName evidence="3">UDP-N-acetylglucosamine 2-epimerase</fullName>
    </submittedName>
</protein>
<evidence type="ECO:0000259" key="2">
    <source>
        <dbReference type="Pfam" id="PF02350"/>
    </source>
</evidence>
<dbReference type="STRING" id="1492898.SY85_03075"/>
<comment type="similarity">
    <text evidence="1">Belongs to the UDP-N-acetylglucosamine 2-epimerase family.</text>
</comment>
<reference evidence="4" key="1">
    <citation type="submission" date="2015-01" db="EMBL/GenBank/DDBJ databases">
        <title>Flavisolibacter sp./LCS9/ whole genome sequencing.</title>
        <authorList>
            <person name="Kim M.K."/>
            <person name="Srinivasan S."/>
            <person name="Lee J.-J."/>
        </authorList>
    </citation>
    <scope>NUCLEOTIDE SEQUENCE [LARGE SCALE GENOMIC DNA]</scope>
    <source>
        <strain evidence="4">LCS9</strain>
    </source>
</reference>
<dbReference type="OrthoDB" id="9803238at2"/>
<dbReference type="GO" id="GO:0016853">
    <property type="term" value="F:isomerase activity"/>
    <property type="evidence" value="ECO:0007669"/>
    <property type="project" value="UniProtKB-KW"/>
</dbReference>
<evidence type="ECO:0000313" key="4">
    <source>
        <dbReference type="Proteomes" id="UP000077177"/>
    </source>
</evidence>
<dbReference type="KEGG" id="fla:SY85_03075"/>
<gene>
    <name evidence="3" type="ORF">SY85_03075</name>
</gene>
<dbReference type="Pfam" id="PF02350">
    <property type="entry name" value="Epimerase_2"/>
    <property type="match status" value="1"/>
</dbReference>
<dbReference type="InterPro" id="IPR003331">
    <property type="entry name" value="UDP_GlcNAc_Epimerase_2_dom"/>
</dbReference>
<dbReference type="CDD" id="cd03786">
    <property type="entry name" value="GTB_UDP-GlcNAc_2-Epimerase"/>
    <property type="match status" value="1"/>
</dbReference>
<dbReference type="InterPro" id="IPR029767">
    <property type="entry name" value="WecB-like"/>
</dbReference>
<dbReference type="AlphaFoldDB" id="A0A172TS66"/>
<sequence>MIITIVAGARPNFMKVAPIIKSIQEAQTNGYDIKYRLVHTGQHYDKKMSSDFFEQLCIPEPDANLGAGGGSQAEQTAAIMVKFEKELQENKSDLVLVVGDVTSTMACTIVAKKLCIDVAHVEAGIRSGDRTMPEEINRLVTDVICDHFFTTSEEANHHLYHSGVPKEKVHFVGNTMIDTLYQNINRLIQPELWKQVDLRQGNYFLITLHRPSNVDDPHNLTHLLEVILKSTGKLPIVFPVHPRTRKMLDSAGFMHPRLIQTDPMSYLEFIYLVKNAKAVITDSGGITEETTVLGIPCLTLRNSTERPETVTIGTNELIGTDPNNLLPYLEKIMQGIWKPYSVPPLWDGDTAQRIIATIIRVYNIPNIPKVEYALQAS</sequence>
<dbReference type="PANTHER" id="PTHR43174:SF1">
    <property type="entry name" value="UDP-N-ACETYLGLUCOSAMINE 2-EPIMERASE"/>
    <property type="match status" value="1"/>
</dbReference>
<dbReference type="EMBL" id="CP011390">
    <property type="protein sequence ID" value="ANE49637.1"/>
    <property type="molecule type" value="Genomic_DNA"/>
</dbReference>
<keyword evidence="4" id="KW-1185">Reference proteome</keyword>
<accession>A0A172TS66</accession>
<name>A0A172TS66_9BACT</name>
<feature type="domain" description="UDP-N-acetylglucosamine 2-epimerase" evidence="2">
    <location>
        <begin position="32"/>
        <end position="358"/>
    </location>
</feature>
<dbReference type="NCBIfam" id="TIGR00236">
    <property type="entry name" value="wecB"/>
    <property type="match status" value="1"/>
</dbReference>
<dbReference type="SUPFAM" id="SSF53756">
    <property type="entry name" value="UDP-Glycosyltransferase/glycogen phosphorylase"/>
    <property type="match status" value="1"/>
</dbReference>
<dbReference type="RefSeq" id="WP_066401759.1">
    <property type="nucleotide sequence ID" value="NZ_CP011390.1"/>
</dbReference>
<dbReference type="Proteomes" id="UP000077177">
    <property type="component" value="Chromosome"/>
</dbReference>
<evidence type="ECO:0000256" key="1">
    <source>
        <dbReference type="RuleBase" id="RU003513"/>
    </source>
</evidence>
<proteinExistence type="inferred from homology"/>
<reference evidence="3 4" key="2">
    <citation type="journal article" date="2016" name="Int. J. Syst. Evol. Microbiol.">
        <title>Flavisolibacter tropicus sp. nov., isolated from tropical soil.</title>
        <authorList>
            <person name="Lee J.J."/>
            <person name="Kang M.S."/>
            <person name="Kim G.S."/>
            <person name="Lee C.S."/>
            <person name="Lim S."/>
            <person name="Lee J."/>
            <person name="Roh S.H."/>
            <person name="Kang H."/>
            <person name="Ha J.M."/>
            <person name="Bae S."/>
            <person name="Jung H.Y."/>
            <person name="Kim M.K."/>
        </authorList>
    </citation>
    <scope>NUCLEOTIDE SEQUENCE [LARGE SCALE GENOMIC DNA]</scope>
    <source>
        <strain evidence="3 4">LCS9</strain>
    </source>
</reference>